<sequence length="255" mass="29372">MIQAMFFDNNAVDEVLNFYLTHARNEILYPKNPGWITDHLGADFFLMGIRIDGELVAVAWVAQLKDFVYFTIENEALLIHNDGPYAYSGGWCIRPDCRNKGLFQLLTATVNLFWFTKINRDSDVILWGRMVGQKDINGNPLFWDRVGEPITGLSYQNLLELPFGTMEEAIFTRWPKKPTPFQNIPQGILEQTSGKTYEPLVAALNQFLKWGWVALTDRYVPTSLNRFFWSKKDNIKNPQEFFDQALSKTLKSLGS</sequence>
<accession>A0A0G0LHT4</accession>
<organism evidence="1 2">
    <name type="scientific">Candidatus Azambacteria bacterium GW2011_GWA2_39_10</name>
    <dbReference type="NCBI Taxonomy" id="1618611"/>
    <lineage>
        <taxon>Bacteria</taxon>
        <taxon>Candidatus Azamiibacteriota</taxon>
    </lineage>
</organism>
<evidence type="ECO:0000313" key="2">
    <source>
        <dbReference type="Proteomes" id="UP000034706"/>
    </source>
</evidence>
<name>A0A0G0LHT4_9BACT</name>
<reference evidence="1 2" key="1">
    <citation type="journal article" date="2015" name="Nature">
        <title>rRNA introns, odd ribosomes, and small enigmatic genomes across a large radiation of phyla.</title>
        <authorList>
            <person name="Brown C.T."/>
            <person name="Hug L.A."/>
            <person name="Thomas B.C."/>
            <person name="Sharon I."/>
            <person name="Castelle C.J."/>
            <person name="Singh A."/>
            <person name="Wilkins M.J."/>
            <person name="Williams K.H."/>
            <person name="Banfield J.F."/>
        </authorList>
    </citation>
    <scope>NUCLEOTIDE SEQUENCE [LARGE SCALE GENOMIC DNA]</scope>
</reference>
<comment type="caution">
    <text evidence="1">The sequence shown here is derived from an EMBL/GenBank/DDBJ whole genome shotgun (WGS) entry which is preliminary data.</text>
</comment>
<protein>
    <submittedName>
        <fullName evidence="1">Uncharacterized protein</fullName>
    </submittedName>
</protein>
<dbReference type="Proteomes" id="UP000034706">
    <property type="component" value="Unassembled WGS sequence"/>
</dbReference>
<evidence type="ECO:0000313" key="1">
    <source>
        <dbReference type="EMBL" id="KKQ91453.1"/>
    </source>
</evidence>
<dbReference type="InterPro" id="IPR016181">
    <property type="entry name" value="Acyl_CoA_acyltransferase"/>
</dbReference>
<dbReference type="EMBL" id="LBVT01000014">
    <property type="protein sequence ID" value="KKQ91453.1"/>
    <property type="molecule type" value="Genomic_DNA"/>
</dbReference>
<dbReference type="AlphaFoldDB" id="A0A0G0LHT4"/>
<proteinExistence type="predicted"/>
<gene>
    <name evidence="1" type="ORF">UT16_C0014G0009</name>
</gene>
<dbReference type="SUPFAM" id="SSF55729">
    <property type="entry name" value="Acyl-CoA N-acyltransferases (Nat)"/>
    <property type="match status" value="1"/>
</dbReference>